<organism evidence="3">
    <name type="scientific">viral metagenome</name>
    <dbReference type="NCBI Taxonomy" id="1070528"/>
    <lineage>
        <taxon>unclassified sequences</taxon>
        <taxon>metagenomes</taxon>
        <taxon>organismal metagenomes</taxon>
    </lineage>
</organism>
<evidence type="ECO:0000256" key="2">
    <source>
        <dbReference type="SAM" id="Phobius"/>
    </source>
</evidence>
<protein>
    <submittedName>
        <fullName evidence="3">Uncharacterized protein</fullName>
    </submittedName>
</protein>
<keyword evidence="2" id="KW-1133">Transmembrane helix</keyword>
<keyword evidence="2" id="KW-0812">Transmembrane</keyword>
<evidence type="ECO:0000313" key="3">
    <source>
        <dbReference type="EMBL" id="QHT14878.1"/>
    </source>
</evidence>
<keyword evidence="2" id="KW-0472">Membrane</keyword>
<evidence type="ECO:0000256" key="1">
    <source>
        <dbReference type="SAM" id="MobiDB-lite"/>
    </source>
</evidence>
<dbReference type="EMBL" id="MN739595">
    <property type="protein sequence ID" value="QHT14878.1"/>
    <property type="molecule type" value="Genomic_DNA"/>
</dbReference>
<feature type="region of interest" description="Disordered" evidence="1">
    <location>
        <begin position="87"/>
        <end position="106"/>
    </location>
</feature>
<dbReference type="AlphaFoldDB" id="A0A6C0DD85"/>
<reference evidence="3" key="1">
    <citation type="journal article" date="2020" name="Nature">
        <title>Giant virus diversity and host interactions through global metagenomics.</title>
        <authorList>
            <person name="Schulz F."/>
            <person name="Roux S."/>
            <person name="Paez-Espino D."/>
            <person name="Jungbluth S."/>
            <person name="Walsh D.A."/>
            <person name="Denef V.J."/>
            <person name="McMahon K.D."/>
            <person name="Konstantinidis K.T."/>
            <person name="Eloe-Fadrosh E.A."/>
            <person name="Kyrpides N.C."/>
            <person name="Woyke T."/>
        </authorList>
    </citation>
    <scope>NUCLEOTIDE SEQUENCE</scope>
    <source>
        <strain evidence="3">GVMAG-M-3300023174-141</strain>
    </source>
</reference>
<sequence>MNLSKLLRDDNFNMFFSLMLGIGLMCLFRPICIGKDCTVSKPPSEKDFEKYVYRLGGSCYEFKTEVMECPASGAIEAFQSHHAIQTREKGSQFSNRRTPIQKCDSF</sequence>
<accession>A0A6C0DD85</accession>
<feature type="transmembrane region" description="Helical" evidence="2">
    <location>
        <begin position="12"/>
        <end position="31"/>
    </location>
</feature>
<proteinExistence type="predicted"/>
<name>A0A6C0DD85_9ZZZZ</name>